<dbReference type="RefSeq" id="WP_285673591.1">
    <property type="nucleotide sequence ID" value="NZ_BSYI01000038.1"/>
</dbReference>
<gene>
    <name evidence="2" type="ORF">LNKW23_37530</name>
</gene>
<dbReference type="SUPFAM" id="SSF52540">
    <property type="entry name" value="P-loop containing nucleoside triphosphate hydrolases"/>
    <property type="match status" value="1"/>
</dbReference>
<dbReference type="PANTHER" id="PTHR42781:SF4">
    <property type="entry name" value="SPERMIDINE_PUTRESCINE IMPORT ATP-BINDING PROTEIN POTA"/>
    <property type="match status" value="1"/>
</dbReference>
<evidence type="ECO:0000256" key="1">
    <source>
        <dbReference type="ARBA" id="ARBA00022448"/>
    </source>
</evidence>
<sequence length="58" mass="6897">MSGAQQWRVARARPMVFKPRLLPMDEPLGALDRKLREDMRIEIMRLHRNLGITPQFRP</sequence>
<dbReference type="Gene3D" id="3.40.50.300">
    <property type="entry name" value="P-loop containing nucleotide triphosphate hydrolases"/>
    <property type="match status" value="1"/>
</dbReference>
<comment type="caution">
    <text evidence="2">The sequence shown here is derived from an EMBL/GenBank/DDBJ whole genome shotgun (WGS) entry which is preliminary data.</text>
</comment>
<accession>A0ABQ6LNF8</accession>
<dbReference type="PANTHER" id="PTHR42781">
    <property type="entry name" value="SPERMIDINE/PUTRESCINE IMPORT ATP-BINDING PROTEIN POTA"/>
    <property type="match status" value="1"/>
</dbReference>
<evidence type="ECO:0000313" key="2">
    <source>
        <dbReference type="EMBL" id="GMG84537.1"/>
    </source>
</evidence>
<dbReference type="Proteomes" id="UP001239909">
    <property type="component" value="Unassembled WGS sequence"/>
</dbReference>
<protein>
    <submittedName>
        <fullName evidence="2">Uncharacterized protein</fullName>
    </submittedName>
</protein>
<proteinExistence type="predicted"/>
<dbReference type="InterPro" id="IPR050093">
    <property type="entry name" value="ABC_SmlMolc_Importer"/>
</dbReference>
<reference evidence="2 3" key="1">
    <citation type="submission" date="2023-04" db="EMBL/GenBank/DDBJ databases">
        <title>Marinoamorphus aggregata gen. nov., sp. Nov., isolate from tissue of brittle star Ophioplocus japonicus.</title>
        <authorList>
            <person name="Kawano K."/>
            <person name="Sawayama S."/>
            <person name="Nakagawa S."/>
        </authorList>
    </citation>
    <scope>NUCLEOTIDE SEQUENCE [LARGE SCALE GENOMIC DNA]</scope>
    <source>
        <strain evidence="2 3">NKW23</strain>
    </source>
</reference>
<evidence type="ECO:0000313" key="3">
    <source>
        <dbReference type="Proteomes" id="UP001239909"/>
    </source>
</evidence>
<keyword evidence="3" id="KW-1185">Reference proteome</keyword>
<dbReference type="InterPro" id="IPR027417">
    <property type="entry name" value="P-loop_NTPase"/>
</dbReference>
<keyword evidence="1" id="KW-0813">Transport</keyword>
<organism evidence="2 3">
    <name type="scientific">Paralimibaculum aggregatum</name>
    <dbReference type="NCBI Taxonomy" id="3036245"/>
    <lineage>
        <taxon>Bacteria</taxon>
        <taxon>Pseudomonadati</taxon>
        <taxon>Pseudomonadota</taxon>
        <taxon>Alphaproteobacteria</taxon>
        <taxon>Rhodobacterales</taxon>
        <taxon>Paracoccaceae</taxon>
        <taxon>Paralimibaculum</taxon>
    </lineage>
</organism>
<name>A0ABQ6LNF8_9RHOB</name>
<dbReference type="EMBL" id="BSYI01000038">
    <property type="protein sequence ID" value="GMG84537.1"/>
    <property type="molecule type" value="Genomic_DNA"/>
</dbReference>